<reference evidence="1" key="1">
    <citation type="submission" date="2021-03" db="EMBL/GenBank/DDBJ databases">
        <title>Comparative genomics and phylogenomic investigation of the class Geoglossomycetes provide insights into ecological specialization and systematics.</title>
        <authorList>
            <person name="Melie T."/>
            <person name="Pirro S."/>
            <person name="Miller A.N."/>
            <person name="Quandt A."/>
        </authorList>
    </citation>
    <scope>NUCLEOTIDE SEQUENCE</scope>
    <source>
        <strain evidence="1">GBOQ0MN5Z8</strain>
    </source>
</reference>
<proteinExistence type="predicted"/>
<evidence type="ECO:0000313" key="1">
    <source>
        <dbReference type="EMBL" id="KAH0544845.1"/>
    </source>
</evidence>
<organism evidence="1 2">
    <name type="scientific">Glutinoglossum americanum</name>
    <dbReference type="NCBI Taxonomy" id="1670608"/>
    <lineage>
        <taxon>Eukaryota</taxon>
        <taxon>Fungi</taxon>
        <taxon>Dikarya</taxon>
        <taxon>Ascomycota</taxon>
        <taxon>Pezizomycotina</taxon>
        <taxon>Geoglossomycetes</taxon>
        <taxon>Geoglossales</taxon>
        <taxon>Geoglossaceae</taxon>
        <taxon>Glutinoglossum</taxon>
    </lineage>
</organism>
<comment type="caution">
    <text evidence="1">The sequence shown here is derived from an EMBL/GenBank/DDBJ whole genome shotgun (WGS) entry which is preliminary data.</text>
</comment>
<dbReference type="EMBL" id="JAGHQL010000013">
    <property type="protein sequence ID" value="KAH0544845.1"/>
    <property type="molecule type" value="Genomic_DNA"/>
</dbReference>
<dbReference type="Proteomes" id="UP000698800">
    <property type="component" value="Unassembled WGS sequence"/>
</dbReference>
<dbReference type="CDD" id="cd02024">
    <property type="entry name" value="NRK1"/>
    <property type="match status" value="1"/>
</dbReference>
<gene>
    <name evidence="1" type="ORF">FGG08_001074</name>
</gene>
<accession>A0A9P8L5L7</accession>
<name>A0A9P8L5L7_9PEZI</name>
<dbReference type="PANTHER" id="PTHR10285">
    <property type="entry name" value="URIDINE KINASE"/>
    <property type="match status" value="1"/>
</dbReference>
<dbReference type="SUPFAM" id="SSF52540">
    <property type="entry name" value="P-loop containing nucleoside triphosphate hydrolases"/>
    <property type="match status" value="1"/>
</dbReference>
<sequence length="253" mass="27998">MTTTPPPPHKAIIIGISGCSSSGKTTLSRLLRSIFPNTHILHQDDFFLPDSQIPIRNGYQDWDCAESLDLVALRDALVYITENGEMPPSLVSMEDQNEAGPSGVPDPTIARLHSHVHSRLPTPTPPIFLLDGFLLYPPHLNPPLLPHLHTKIFLLTTLTTLLARRANRTGYVTLEGFWEDPEGYVERVVWVNYVRDHGFLVGEGGEVRREVAEGLGVRVQKEGGWRMEEVLEWAVGEILEGLGAGKEGEVEGS</sequence>
<dbReference type="Gene3D" id="3.40.50.300">
    <property type="entry name" value="P-loop containing nucleotide triphosphate hydrolases"/>
    <property type="match status" value="1"/>
</dbReference>
<dbReference type="OrthoDB" id="10041966at2759"/>
<keyword evidence="2" id="KW-1185">Reference proteome</keyword>
<protein>
    <recommendedName>
        <fullName evidence="3">P-loop containing nucleoside triphosphate hydrolase protein</fullName>
    </recommendedName>
</protein>
<dbReference type="AlphaFoldDB" id="A0A9P8L5L7"/>
<evidence type="ECO:0000313" key="2">
    <source>
        <dbReference type="Proteomes" id="UP000698800"/>
    </source>
</evidence>
<dbReference type="InterPro" id="IPR027417">
    <property type="entry name" value="P-loop_NTPase"/>
</dbReference>
<evidence type="ECO:0008006" key="3">
    <source>
        <dbReference type="Google" id="ProtNLM"/>
    </source>
</evidence>